<evidence type="ECO:0000256" key="5">
    <source>
        <dbReference type="ARBA" id="ARBA00023136"/>
    </source>
</evidence>
<dbReference type="NCBIfam" id="TIGR02209">
    <property type="entry name" value="ftsL_broad"/>
    <property type="match status" value="1"/>
</dbReference>
<comment type="similarity">
    <text evidence="7">Belongs to the FtsL family.</text>
</comment>
<protein>
    <recommendedName>
        <fullName evidence="7 8">Cell division protein FtsL</fullName>
    </recommendedName>
</protein>
<dbReference type="GO" id="GO:0005886">
    <property type="term" value="C:plasma membrane"/>
    <property type="evidence" value="ECO:0007669"/>
    <property type="project" value="UniProtKB-SubCell"/>
</dbReference>
<evidence type="ECO:0000256" key="1">
    <source>
        <dbReference type="ARBA" id="ARBA00022475"/>
    </source>
</evidence>
<comment type="subcellular location">
    <subcellularLocation>
        <location evidence="7">Cell membrane</location>
        <topology evidence="7">Single-pass type II membrane protein</topology>
    </subcellularLocation>
    <text evidence="7">Localizes to the division septum where it forms a ring structure.</text>
</comment>
<dbReference type="GO" id="GO:0032153">
    <property type="term" value="C:cell division site"/>
    <property type="evidence" value="ECO:0007669"/>
    <property type="project" value="UniProtKB-UniRule"/>
</dbReference>
<dbReference type="GO" id="GO:0043093">
    <property type="term" value="P:FtsZ-dependent cytokinesis"/>
    <property type="evidence" value="ECO:0007669"/>
    <property type="project" value="UniProtKB-UniRule"/>
</dbReference>
<keyword evidence="6 7" id="KW-0131">Cell cycle</keyword>
<feature type="transmembrane region" description="Helical" evidence="7">
    <location>
        <begin position="44"/>
        <end position="63"/>
    </location>
</feature>
<sequence>MADNSYARRVRGTSTIPTVGNPDLHKAREVAKARNLALSKFEKVLLIFCTFVLLVLMVVVVSGKINLSNAQHKLDTTQEKVTTVSNQNNLLKQEVNQLSSQSRLNKIGQNSGLTLKSKNIRNVNR</sequence>
<gene>
    <name evidence="7" type="primary">ftsL</name>
    <name evidence="10" type="ORF">IV88_GL000714</name>
</gene>
<evidence type="ECO:0000313" key="11">
    <source>
        <dbReference type="Proteomes" id="UP000051249"/>
    </source>
</evidence>
<evidence type="ECO:0000313" key="10">
    <source>
        <dbReference type="EMBL" id="KRO24800.1"/>
    </source>
</evidence>
<dbReference type="HAMAP" id="MF_00910">
    <property type="entry name" value="FtsL"/>
    <property type="match status" value="1"/>
</dbReference>
<dbReference type="AlphaFoldDB" id="A0A0R2NKD3"/>
<evidence type="ECO:0000256" key="2">
    <source>
        <dbReference type="ARBA" id="ARBA00022618"/>
    </source>
</evidence>
<comment type="function">
    <text evidence="7">Essential cell division protein.</text>
</comment>
<name>A0A0R2NKD3_9LACO</name>
<dbReference type="OrthoDB" id="2325224at2"/>
<evidence type="ECO:0000256" key="3">
    <source>
        <dbReference type="ARBA" id="ARBA00022692"/>
    </source>
</evidence>
<accession>A0A0R2NKD3</accession>
<evidence type="ECO:0000256" key="7">
    <source>
        <dbReference type="HAMAP-Rule" id="MF_00910"/>
    </source>
</evidence>
<keyword evidence="11" id="KW-1185">Reference proteome</keyword>
<comment type="caution">
    <text evidence="10">The sequence shown here is derived from an EMBL/GenBank/DDBJ whole genome shotgun (WGS) entry which is preliminary data.</text>
</comment>
<keyword evidence="9" id="KW-0175">Coiled coil</keyword>
<feature type="coiled-coil region" evidence="9">
    <location>
        <begin position="67"/>
        <end position="101"/>
    </location>
</feature>
<keyword evidence="1 7" id="KW-1003">Cell membrane</keyword>
<keyword evidence="2 7" id="KW-0132">Cell division</keyword>
<dbReference type="EMBL" id="JQCQ01000021">
    <property type="protein sequence ID" value="KRO24800.1"/>
    <property type="molecule type" value="Genomic_DNA"/>
</dbReference>
<keyword evidence="3 7" id="KW-0812">Transmembrane</keyword>
<evidence type="ECO:0000256" key="6">
    <source>
        <dbReference type="ARBA" id="ARBA00023306"/>
    </source>
</evidence>
<organism evidence="10 11">
    <name type="scientific">Pediococcus argentinicus</name>
    <dbReference type="NCBI Taxonomy" id="480391"/>
    <lineage>
        <taxon>Bacteria</taxon>
        <taxon>Bacillati</taxon>
        <taxon>Bacillota</taxon>
        <taxon>Bacilli</taxon>
        <taxon>Lactobacillales</taxon>
        <taxon>Lactobacillaceae</taxon>
        <taxon>Pediococcus</taxon>
    </lineage>
</organism>
<dbReference type="Proteomes" id="UP000051249">
    <property type="component" value="Unassembled WGS sequence"/>
</dbReference>
<keyword evidence="5 7" id="KW-0472">Membrane</keyword>
<dbReference type="PATRIC" id="fig|480391.4.peg.725"/>
<evidence type="ECO:0000256" key="4">
    <source>
        <dbReference type="ARBA" id="ARBA00022989"/>
    </source>
</evidence>
<keyword evidence="4 7" id="KW-1133">Transmembrane helix</keyword>
<evidence type="ECO:0000256" key="8">
    <source>
        <dbReference type="NCBIfam" id="TIGR02209"/>
    </source>
</evidence>
<evidence type="ECO:0000256" key="9">
    <source>
        <dbReference type="SAM" id="Coils"/>
    </source>
</evidence>
<proteinExistence type="inferred from homology"/>
<dbReference type="InterPro" id="IPR011922">
    <property type="entry name" value="Cell_div_FtsL"/>
</dbReference>
<dbReference type="RefSeq" id="WP_057799766.1">
    <property type="nucleotide sequence ID" value="NZ_BJZZ01000019.1"/>
</dbReference>
<reference evidence="10 11" key="1">
    <citation type="journal article" date="2015" name="Genome Announc.">
        <title>Expanding the biotechnology potential of lactobacilli through comparative genomics of 213 strains and associated genera.</title>
        <authorList>
            <person name="Sun Z."/>
            <person name="Harris H.M."/>
            <person name="McCann A."/>
            <person name="Guo C."/>
            <person name="Argimon S."/>
            <person name="Zhang W."/>
            <person name="Yang X."/>
            <person name="Jeffery I.B."/>
            <person name="Cooney J.C."/>
            <person name="Kagawa T.F."/>
            <person name="Liu W."/>
            <person name="Song Y."/>
            <person name="Salvetti E."/>
            <person name="Wrobel A."/>
            <person name="Rasinkangas P."/>
            <person name="Parkhill J."/>
            <person name="Rea M.C."/>
            <person name="O'Sullivan O."/>
            <person name="Ritari J."/>
            <person name="Douillard F.P."/>
            <person name="Paul Ross R."/>
            <person name="Yang R."/>
            <person name="Briner A.E."/>
            <person name="Felis G.E."/>
            <person name="de Vos W.M."/>
            <person name="Barrangou R."/>
            <person name="Klaenhammer T.R."/>
            <person name="Caufield P.W."/>
            <person name="Cui Y."/>
            <person name="Zhang H."/>
            <person name="O'Toole P.W."/>
        </authorList>
    </citation>
    <scope>NUCLEOTIDE SEQUENCE [LARGE SCALE GENOMIC DNA]</scope>
    <source>
        <strain evidence="10 11">DSM 23026</strain>
    </source>
</reference>